<dbReference type="AlphaFoldDB" id="A0A317F9H9"/>
<dbReference type="OrthoDB" id="8558695at2"/>
<dbReference type="EMBL" id="QGNA01000004">
    <property type="protein sequence ID" value="PWS35724.1"/>
    <property type="molecule type" value="Genomic_DNA"/>
</dbReference>
<reference evidence="4" key="1">
    <citation type="submission" date="2018-05" db="EMBL/GenBank/DDBJ databases">
        <authorList>
            <person name="Du Z."/>
            <person name="Wang X."/>
        </authorList>
    </citation>
    <scope>NUCLEOTIDE SEQUENCE [LARGE SCALE GENOMIC DNA]</scope>
    <source>
        <strain evidence="4">CQN31</strain>
    </source>
</reference>
<evidence type="ECO:0000256" key="1">
    <source>
        <dbReference type="SAM" id="SignalP"/>
    </source>
</evidence>
<keyword evidence="4" id="KW-1185">Reference proteome</keyword>
<dbReference type="Proteomes" id="UP000245765">
    <property type="component" value="Unassembled WGS sequence"/>
</dbReference>
<proteinExistence type="predicted"/>
<keyword evidence="1" id="KW-0732">Signal</keyword>
<evidence type="ECO:0000259" key="2">
    <source>
        <dbReference type="Pfam" id="PF07589"/>
    </source>
</evidence>
<dbReference type="InterPro" id="IPR013424">
    <property type="entry name" value="Ice-binding_C"/>
</dbReference>
<dbReference type="NCBIfam" id="TIGR02595">
    <property type="entry name" value="PEP_CTERM"/>
    <property type="match status" value="1"/>
</dbReference>
<accession>A0A317F9H9</accession>
<sequence length="245" mass="24447">MSFRSLLRAGAAVFVFAATGAQASSLTWTSSVGGAPTGVVLENFDTLAVNGASASQPLTPTGIKVQFAGTAGVVQGGLSGRYAPPSLSGGNGAGFGAGGGDQANGANTTPYLTTGSLTGGAASAMTLIMPFEVKYFGLLWGSVDAYNTLSFFDGDTLVGRITGGQVATLPNGDQGPGGTRYVNVTSTTAFDRIVATSNGWAFEFDNVAFNIAPPPALGVPEPGTLALLGAGLVGLGMARRRRATA</sequence>
<feature type="domain" description="Ice-binding protein C-terminal" evidence="2">
    <location>
        <begin position="219"/>
        <end position="241"/>
    </location>
</feature>
<protein>
    <recommendedName>
        <fullName evidence="2">Ice-binding protein C-terminal domain-containing protein</fullName>
    </recommendedName>
</protein>
<feature type="signal peptide" evidence="1">
    <location>
        <begin position="1"/>
        <end position="23"/>
    </location>
</feature>
<name>A0A317F9H9_9PROT</name>
<dbReference type="Pfam" id="PF07589">
    <property type="entry name" value="PEP-CTERM"/>
    <property type="match status" value="1"/>
</dbReference>
<evidence type="ECO:0000313" key="3">
    <source>
        <dbReference type="EMBL" id="PWS35724.1"/>
    </source>
</evidence>
<evidence type="ECO:0000313" key="4">
    <source>
        <dbReference type="Proteomes" id="UP000245765"/>
    </source>
</evidence>
<feature type="chain" id="PRO_5016295878" description="Ice-binding protein C-terminal domain-containing protein" evidence="1">
    <location>
        <begin position="24"/>
        <end position="245"/>
    </location>
</feature>
<comment type="caution">
    <text evidence="3">The sequence shown here is derived from an EMBL/GenBank/DDBJ whole genome shotgun (WGS) entry which is preliminary data.</text>
</comment>
<organism evidence="3 4">
    <name type="scientific">Falsiroseomonas bella</name>
    <dbReference type="NCBI Taxonomy" id="2184016"/>
    <lineage>
        <taxon>Bacteria</taxon>
        <taxon>Pseudomonadati</taxon>
        <taxon>Pseudomonadota</taxon>
        <taxon>Alphaproteobacteria</taxon>
        <taxon>Acetobacterales</taxon>
        <taxon>Roseomonadaceae</taxon>
        <taxon>Falsiroseomonas</taxon>
    </lineage>
</organism>
<gene>
    <name evidence="3" type="ORF">DFH01_19245</name>
</gene>
<dbReference type="RefSeq" id="WP_109872090.1">
    <property type="nucleotide sequence ID" value="NZ_QGNA01000004.1"/>
</dbReference>